<dbReference type="InterPro" id="IPR012337">
    <property type="entry name" value="RNaseH-like_sf"/>
</dbReference>
<dbReference type="PANTHER" id="PTHR33627">
    <property type="entry name" value="TRANSPOSASE"/>
    <property type="match status" value="1"/>
</dbReference>
<organism evidence="2">
    <name type="scientific">uncultured Rubrobacteraceae bacterium</name>
    <dbReference type="NCBI Taxonomy" id="349277"/>
    <lineage>
        <taxon>Bacteria</taxon>
        <taxon>Bacillati</taxon>
        <taxon>Actinomycetota</taxon>
        <taxon>Rubrobacteria</taxon>
        <taxon>Rubrobacterales</taxon>
        <taxon>Rubrobacteraceae</taxon>
        <taxon>environmental samples</taxon>
    </lineage>
</organism>
<dbReference type="InterPro" id="IPR038721">
    <property type="entry name" value="IS701-like_DDE_dom"/>
</dbReference>
<accession>A0A6J4QHK5</accession>
<protein>
    <recommendedName>
        <fullName evidence="1">Transposase IS701-like DDE domain-containing protein</fullName>
    </recommendedName>
</protein>
<evidence type="ECO:0000259" key="1">
    <source>
        <dbReference type="Pfam" id="PF13546"/>
    </source>
</evidence>
<reference evidence="2" key="1">
    <citation type="submission" date="2020-02" db="EMBL/GenBank/DDBJ databases">
        <authorList>
            <person name="Meier V. D."/>
        </authorList>
    </citation>
    <scope>NUCLEOTIDE SEQUENCE</scope>
    <source>
        <strain evidence="2">AVDCRST_MAG37</strain>
    </source>
</reference>
<sequence length="204" mass="23180">MLERAFEAGVPARWVVADSFYGRSHAFRAWLEERERSYAVMVPKTNTVSLGGRKEKIKQIAGRLPEDVYSEVRAAAGTGERGPWEWAHVGLLADPEKGMGRWLLVRRGSDDPDDLSFYQAYGPEDTPVEELVRVCQDRWTVEVAFEAAKGEVGMDHYEVRKWESWHRYITLCLLAHAFLVVTCLAARNEEAGGETRKKRILSPV</sequence>
<proteinExistence type="predicted"/>
<dbReference type="SUPFAM" id="SSF53098">
    <property type="entry name" value="Ribonuclease H-like"/>
    <property type="match status" value="1"/>
</dbReference>
<dbReference type="InterPro" id="IPR039365">
    <property type="entry name" value="IS701-like"/>
</dbReference>
<gene>
    <name evidence="2" type="ORF">AVDCRST_MAG37-1722</name>
</gene>
<dbReference type="EMBL" id="CADCVD010000078">
    <property type="protein sequence ID" value="CAA9444947.1"/>
    <property type="molecule type" value="Genomic_DNA"/>
</dbReference>
<evidence type="ECO:0000313" key="2">
    <source>
        <dbReference type="EMBL" id="CAA9444947.1"/>
    </source>
</evidence>
<dbReference type="Pfam" id="PF13546">
    <property type="entry name" value="DDE_5"/>
    <property type="match status" value="1"/>
</dbReference>
<feature type="domain" description="Transposase IS701-like DDE" evidence="1">
    <location>
        <begin position="1"/>
        <end position="52"/>
    </location>
</feature>
<dbReference type="PANTHER" id="PTHR33627:SF1">
    <property type="entry name" value="TRANSPOSASE"/>
    <property type="match status" value="1"/>
</dbReference>
<dbReference type="AlphaFoldDB" id="A0A6J4QHK5"/>
<name>A0A6J4QHK5_9ACTN</name>